<dbReference type="InterPro" id="IPR000424">
    <property type="entry name" value="Primosome_PriB/ssb"/>
</dbReference>
<evidence type="ECO:0000313" key="5">
    <source>
        <dbReference type="Proteomes" id="UP000182114"/>
    </source>
</evidence>
<name>A0A1G7ED13_9FLAO</name>
<dbReference type="SUPFAM" id="SSF50249">
    <property type="entry name" value="Nucleic acid-binding proteins"/>
    <property type="match status" value="1"/>
</dbReference>
<evidence type="ECO:0000256" key="1">
    <source>
        <dbReference type="ARBA" id="ARBA00023125"/>
    </source>
</evidence>
<evidence type="ECO:0000256" key="2">
    <source>
        <dbReference type="PROSITE-ProRule" id="PRU00252"/>
    </source>
</evidence>
<organism evidence="4 5">
    <name type="scientific">Cellulophaga baltica</name>
    <dbReference type="NCBI Taxonomy" id="76594"/>
    <lineage>
        <taxon>Bacteria</taxon>
        <taxon>Pseudomonadati</taxon>
        <taxon>Bacteroidota</taxon>
        <taxon>Flavobacteriia</taxon>
        <taxon>Flavobacteriales</taxon>
        <taxon>Flavobacteriaceae</taxon>
        <taxon>Cellulophaga</taxon>
    </lineage>
</organism>
<dbReference type="InterPro" id="IPR012340">
    <property type="entry name" value="NA-bd_OB-fold"/>
</dbReference>
<evidence type="ECO:0000313" key="4">
    <source>
        <dbReference type="EMBL" id="SDE61551.1"/>
    </source>
</evidence>
<proteinExistence type="predicted"/>
<dbReference type="InterPro" id="IPR011344">
    <property type="entry name" value="ssDNA-bd"/>
</dbReference>
<evidence type="ECO:0000256" key="3">
    <source>
        <dbReference type="RuleBase" id="RU000524"/>
    </source>
</evidence>
<dbReference type="CDD" id="cd04496">
    <property type="entry name" value="SSB_OBF"/>
    <property type="match status" value="1"/>
</dbReference>
<keyword evidence="5" id="KW-1185">Reference proteome</keyword>
<dbReference type="Gene3D" id="2.40.50.140">
    <property type="entry name" value="Nucleic acid-binding proteins"/>
    <property type="match status" value="1"/>
</dbReference>
<dbReference type="EMBL" id="FNBD01000002">
    <property type="protein sequence ID" value="SDE61551.1"/>
    <property type="molecule type" value="Genomic_DNA"/>
</dbReference>
<dbReference type="Proteomes" id="UP000182114">
    <property type="component" value="Unassembled WGS sequence"/>
</dbReference>
<dbReference type="PROSITE" id="PS50935">
    <property type="entry name" value="SSB"/>
    <property type="match status" value="1"/>
</dbReference>
<accession>A0A1G7ED13</accession>
<dbReference type="AlphaFoldDB" id="A0A1G7ED13"/>
<keyword evidence="1 2" id="KW-0238">DNA-binding</keyword>
<dbReference type="Pfam" id="PF00436">
    <property type="entry name" value="SSB"/>
    <property type="match status" value="1"/>
</dbReference>
<protein>
    <recommendedName>
        <fullName evidence="3">Single-stranded DNA-binding protein</fullName>
    </recommendedName>
</protein>
<dbReference type="GO" id="GO:0006260">
    <property type="term" value="P:DNA replication"/>
    <property type="evidence" value="ECO:0007669"/>
    <property type="project" value="InterPro"/>
</dbReference>
<dbReference type="NCBIfam" id="TIGR00621">
    <property type="entry name" value="ssb"/>
    <property type="match status" value="1"/>
</dbReference>
<sequence length="190" mass="21534">MIDGQLIVAREKEHILQERTLERLYRDPLKESLELGLMFDRTLQVLIDVKSDATTSLDAIVQTLEDYQSITGNEKISFVISGNSPKPAIYINYPDFISFDYQSLEPINDVKVLDTIGLISLSFRSFTDWHTIVAWGKTAEIVEKFVIKGKELAVTGKLRTRNYTTDEGSNRYVTEVEAREILLLGTANGK</sequence>
<dbReference type="GO" id="GO:0003697">
    <property type="term" value="F:single-stranded DNA binding"/>
    <property type="evidence" value="ECO:0007669"/>
    <property type="project" value="InterPro"/>
</dbReference>
<reference evidence="5" key="1">
    <citation type="submission" date="2016-10" db="EMBL/GenBank/DDBJ databases">
        <authorList>
            <person name="Varghese N."/>
            <person name="Submissions S."/>
        </authorList>
    </citation>
    <scope>NUCLEOTIDE SEQUENCE [LARGE SCALE GENOMIC DNA]</scope>
    <source>
        <strain evidence="5">DSM 24729</strain>
    </source>
</reference>
<gene>
    <name evidence="4" type="ORF">SAMN04487992_102247</name>
</gene>